<protein>
    <recommendedName>
        <fullName evidence="3">Homeodomain-like domain-containing protein</fullName>
    </recommendedName>
</protein>
<proteinExistence type="predicted"/>
<dbReference type="Gene3D" id="1.10.10.60">
    <property type="entry name" value="Homeodomain-like"/>
    <property type="match status" value="1"/>
</dbReference>
<gene>
    <name evidence="1" type="ORF">HG933_01630</name>
</gene>
<dbReference type="AlphaFoldDB" id="A0A848EQ11"/>
<name>A0A848EQ11_MEGEL</name>
<evidence type="ECO:0000313" key="1">
    <source>
        <dbReference type="EMBL" id="NMK38103.1"/>
    </source>
</evidence>
<dbReference type="Proteomes" id="UP000536773">
    <property type="component" value="Unassembled WGS sequence"/>
</dbReference>
<accession>A0A848EQ11</accession>
<sequence length="79" mass="8887">MNDCQRRQIEAMRKQGMGYKAIARETKLSRDSVRNYCRWHHLNGYGAAIAAASRKETVYEDIGYGMESPVCQAAEACGL</sequence>
<dbReference type="EMBL" id="JABBJH010000001">
    <property type="protein sequence ID" value="NMK38103.1"/>
    <property type="molecule type" value="Genomic_DNA"/>
</dbReference>
<comment type="caution">
    <text evidence="1">The sequence shown here is derived from an EMBL/GenBank/DDBJ whole genome shotgun (WGS) entry which is preliminary data.</text>
</comment>
<organism evidence="1 2">
    <name type="scientific">Megasphaera elsdenii</name>
    <dbReference type="NCBI Taxonomy" id="907"/>
    <lineage>
        <taxon>Bacteria</taxon>
        <taxon>Bacillati</taxon>
        <taxon>Bacillota</taxon>
        <taxon>Negativicutes</taxon>
        <taxon>Veillonellales</taxon>
        <taxon>Veillonellaceae</taxon>
        <taxon>Megasphaera</taxon>
    </lineage>
</organism>
<dbReference type="RefSeq" id="WP_169013048.1">
    <property type="nucleotide sequence ID" value="NZ_JABBJH010000001.1"/>
</dbReference>
<evidence type="ECO:0000313" key="2">
    <source>
        <dbReference type="Proteomes" id="UP000536773"/>
    </source>
</evidence>
<evidence type="ECO:0008006" key="3">
    <source>
        <dbReference type="Google" id="ProtNLM"/>
    </source>
</evidence>
<reference evidence="1 2" key="1">
    <citation type="submission" date="2020-04" db="EMBL/GenBank/DDBJ databases">
        <authorList>
            <person name="Hitch T.C.A."/>
            <person name="Wylensek D."/>
            <person name="Clavel T."/>
        </authorList>
    </citation>
    <scope>NUCLEOTIDE SEQUENCE [LARGE SCALE GENOMIC DNA]</scope>
    <source>
        <strain evidence="1 2">WCA-386-APC-2A</strain>
    </source>
</reference>